<keyword evidence="2 5" id="KW-0436">Ligase</keyword>
<dbReference type="EC" id="6.2.1.3" evidence="5"/>
<dbReference type="PROSITE" id="PS00455">
    <property type="entry name" value="AMP_BINDING"/>
    <property type="match status" value="1"/>
</dbReference>
<evidence type="ECO:0000256" key="2">
    <source>
        <dbReference type="ARBA" id="ARBA00022598"/>
    </source>
</evidence>
<dbReference type="InterPro" id="IPR000873">
    <property type="entry name" value="AMP-dep_synth/lig_dom"/>
</dbReference>
<dbReference type="SUPFAM" id="SSF56801">
    <property type="entry name" value="Acetyl-CoA synthetase-like"/>
    <property type="match status" value="1"/>
</dbReference>
<evidence type="ECO:0000259" key="3">
    <source>
        <dbReference type="Pfam" id="PF00501"/>
    </source>
</evidence>
<dbReference type="Gene3D" id="3.30.300.30">
    <property type="match status" value="1"/>
</dbReference>
<evidence type="ECO:0000313" key="5">
    <source>
        <dbReference type="EMBL" id="CDZ90465.1"/>
    </source>
</evidence>
<accession>A0A098BQG9</accession>
<dbReference type="GO" id="GO:0004467">
    <property type="term" value="F:long-chain fatty acid-CoA ligase activity"/>
    <property type="evidence" value="ECO:0007669"/>
    <property type="project" value="UniProtKB-EC"/>
</dbReference>
<dbReference type="Pfam" id="PF13193">
    <property type="entry name" value="AMP-binding_C"/>
    <property type="match status" value="1"/>
</dbReference>
<dbReference type="Pfam" id="PF00501">
    <property type="entry name" value="AMP-binding"/>
    <property type="match status" value="1"/>
</dbReference>
<dbReference type="Gene3D" id="3.40.50.12780">
    <property type="entry name" value="N-terminal domain of ligase-like"/>
    <property type="match status" value="1"/>
</dbReference>
<dbReference type="InterPro" id="IPR020459">
    <property type="entry name" value="AMP-binding"/>
</dbReference>
<dbReference type="Proteomes" id="UP000042997">
    <property type="component" value="Unassembled WGS sequence"/>
</dbReference>
<protein>
    <submittedName>
        <fullName evidence="5">Long-chain-fatty-acid--CoA ligase FadD13</fullName>
        <ecNumber evidence="5">6.2.1.3</ecNumber>
    </submittedName>
</protein>
<dbReference type="PANTHER" id="PTHR43201:SF5">
    <property type="entry name" value="MEDIUM-CHAIN ACYL-COA LIGASE ACSF2, MITOCHONDRIAL"/>
    <property type="match status" value="1"/>
</dbReference>
<evidence type="ECO:0000256" key="1">
    <source>
        <dbReference type="ARBA" id="ARBA00006432"/>
    </source>
</evidence>
<dbReference type="PANTHER" id="PTHR43201">
    <property type="entry name" value="ACYL-COA SYNTHETASE"/>
    <property type="match status" value="1"/>
</dbReference>
<sequence>MLNQGTGTWPRRRARQAPDAVALAFRGTGVTYRELDERVTRLAHALRAQGVGPGDRVALLSANHPAYLEVLFAAGLLGAVFVPLNARLTTPEVEYCLADSGSIVLVHSAALTDVADAAATAAGTTRRVVLDGAPDDRAVGYEEIVAAAPTDRLDLPVTHEDPCFIMYTSGTTGRPKGVVLTHGNVVFAVMNPIVDLDFLSDEVALVAAPLFHTAALNFVALPTLLKGGTVLIEEGFEPGRILHLIETERVTYSFGVPTMLDAMSAHPNWDRTDLSSIRRWIVAAAPVPPRTLQTYTARGVRLCQGYGLTETGPGALILTPKDAERKLGTAGAPHFFTDVRVVDPDGTEAAPGERGEIQISGPNVMQRYWNRPDATADAFTGDGWFRSGDVGVPDEDGFVTIVDRLKDMIISGGENIYPAEVEAAILDLPGVLGCAVFGVPDEKWGEVGRAAVTLADGVTLTEEELFAFLGERLAKYKIPTSLLVLDEIPRNATGKVRKDTLREQYAH</sequence>
<feature type="domain" description="AMP-binding enzyme C-terminal" evidence="4">
    <location>
        <begin position="420"/>
        <end position="495"/>
    </location>
</feature>
<comment type="similarity">
    <text evidence="1">Belongs to the ATP-dependent AMP-binding enzyme family.</text>
</comment>
<dbReference type="RefSeq" id="WP_040273635.1">
    <property type="nucleotide sequence ID" value="NZ_CP023714.1"/>
</dbReference>
<dbReference type="EMBL" id="CCSD01000085">
    <property type="protein sequence ID" value="CDZ90465.1"/>
    <property type="molecule type" value="Genomic_DNA"/>
</dbReference>
<dbReference type="eggNOG" id="COG0318">
    <property type="taxonomic scope" value="Bacteria"/>
</dbReference>
<dbReference type="OrthoDB" id="9803968at2"/>
<dbReference type="FunFam" id="3.30.300.30:FF:000008">
    <property type="entry name" value="2,3-dihydroxybenzoate-AMP ligase"/>
    <property type="match status" value="1"/>
</dbReference>
<feature type="domain" description="AMP-dependent synthetase/ligase" evidence="3">
    <location>
        <begin position="11"/>
        <end position="369"/>
    </location>
</feature>
<evidence type="ECO:0000313" key="6">
    <source>
        <dbReference type="Proteomes" id="UP000042997"/>
    </source>
</evidence>
<proteinExistence type="inferred from homology"/>
<reference evidence="5 6" key="1">
    <citation type="journal article" date="2014" name="Genome Announc.">
        <title>Draft Genome Sequence of Propane- and Butane-Oxidizing Actinobacterium Rhodococcus ruber IEGM 231.</title>
        <authorList>
            <person name="Ivshina I.B."/>
            <person name="Kuyukina M.S."/>
            <person name="Krivoruchko A.V."/>
            <person name="Barbe V."/>
            <person name="Fischer C."/>
        </authorList>
    </citation>
    <scope>NUCLEOTIDE SEQUENCE [LARGE SCALE GENOMIC DNA]</scope>
</reference>
<dbReference type="InterPro" id="IPR042099">
    <property type="entry name" value="ANL_N_sf"/>
</dbReference>
<dbReference type="AlphaFoldDB" id="A0A098BQG9"/>
<dbReference type="InterPro" id="IPR020845">
    <property type="entry name" value="AMP-binding_CS"/>
</dbReference>
<gene>
    <name evidence="5" type="primary">fadD</name>
    <name evidence="5" type="ORF">RHRU231_710143</name>
</gene>
<dbReference type="InterPro" id="IPR025110">
    <property type="entry name" value="AMP-bd_C"/>
</dbReference>
<evidence type="ECO:0000259" key="4">
    <source>
        <dbReference type="Pfam" id="PF13193"/>
    </source>
</evidence>
<dbReference type="NCBIfam" id="NF004837">
    <property type="entry name" value="PRK06187.1"/>
    <property type="match status" value="1"/>
</dbReference>
<organism evidence="5 6">
    <name type="scientific">Rhodococcus ruber</name>
    <dbReference type="NCBI Taxonomy" id="1830"/>
    <lineage>
        <taxon>Bacteria</taxon>
        <taxon>Bacillati</taxon>
        <taxon>Actinomycetota</taxon>
        <taxon>Actinomycetes</taxon>
        <taxon>Mycobacteriales</taxon>
        <taxon>Nocardiaceae</taxon>
        <taxon>Rhodococcus</taxon>
    </lineage>
</organism>
<dbReference type="GO" id="GO:0031956">
    <property type="term" value="F:medium-chain fatty acid-CoA ligase activity"/>
    <property type="evidence" value="ECO:0007669"/>
    <property type="project" value="TreeGrafter"/>
</dbReference>
<dbReference type="CDD" id="cd17631">
    <property type="entry name" value="FACL_FadD13-like"/>
    <property type="match status" value="1"/>
</dbReference>
<dbReference type="PRINTS" id="PR00154">
    <property type="entry name" value="AMPBINDING"/>
</dbReference>
<dbReference type="InterPro" id="IPR045851">
    <property type="entry name" value="AMP-bd_C_sf"/>
</dbReference>
<name>A0A098BQG9_9NOCA</name>